<dbReference type="EMBL" id="CP032093">
    <property type="protein sequence ID" value="AXY00250.1"/>
    <property type="molecule type" value="Genomic_DNA"/>
</dbReference>
<organism evidence="1 2">
    <name type="scientific">Vibrio alfacsensis</name>
    <dbReference type="NCBI Taxonomy" id="1074311"/>
    <lineage>
        <taxon>Bacteria</taxon>
        <taxon>Pseudomonadati</taxon>
        <taxon>Pseudomonadota</taxon>
        <taxon>Gammaproteobacteria</taxon>
        <taxon>Vibrionales</taxon>
        <taxon>Vibrionaceae</taxon>
        <taxon>Vibrio</taxon>
    </lineage>
</organism>
<sequence>MMNTPKYNWEQLSAEYLEMSHQNNHLTLKLFCEQKGIPYNTASKKMRSVRQGAPLGSQRARKHGGYAQIIINTFGEDAYNAIANATLEDDLLVLRATLSNTLDVLTGAQEFFNSLTSWEEKKKMLEPLLSIHAALDRKIQRIESVSMTVCKLKLEDDQEYKRKMELERLSLMIKKIRNEIEFQIVTKGSGKLTPLEKICADIQSMENDGFVNCQ</sequence>
<evidence type="ECO:0008006" key="3">
    <source>
        <dbReference type="Google" id="ProtNLM"/>
    </source>
</evidence>
<reference evidence="1 2" key="1">
    <citation type="submission" date="2018-08" db="EMBL/GenBank/DDBJ databases">
        <title>Genomic taxonomy of the Vibrionaceae family.</title>
        <authorList>
            <person name="Gomez-Gil B."/>
            <person name="Tanaka M."/>
            <person name="Sawabe T."/>
            <person name="Enciso-Ibarra K."/>
        </authorList>
    </citation>
    <scope>NUCLEOTIDE SEQUENCE [LARGE SCALE GENOMIC DNA]</scope>
    <source>
        <strain evidence="1 2">CAIM 1831</strain>
    </source>
</reference>
<dbReference type="Proteomes" id="UP000262832">
    <property type="component" value="Chromosome I"/>
</dbReference>
<accession>A0ABM6YRV2</accession>
<dbReference type="RefSeq" id="WP_128810115.1">
    <property type="nucleotide sequence ID" value="NZ_CP032093.1"/>
</dbReference>
<gene>
    <name evidence="1" type="ORF">D1115_02280</name>
</gene>
<evidence type="ECO:0000313" key="1">
    <source>
        <dbReference type="EMBL" id="AXY00250.1"/>
    </source>
</evidence>
<keyword evidence="2" id="KW-1185">Reference proteome</keyword>
<protein>
    <recommendedName>
        <fullName evidence="3">Terminase small subunit</fullName>
    </recommendedName>
</protein>
<evidence type="ECO:0000313" key="2">
    <source>
        <dbReference type="Proteomes" id="UP000262832"/>
    </source>
</evidence>
<name>A0ABM6YRV2_9VIBR</name>
<proteinExistence type="predicted"/>